<evidence type="ECO:0000313" key="2">
    <source>
        <dbReference type="Proteomes" id="UP000821845"/>
    </source>
</evidence>
<organism evidence="1 2">
    <name type="scientific">Hyalomma asiaticum</name>
    <name type="common">Tick</name>
    <dbReference type="NCBI Taxonomy" id="266040"/>
    <lineage>
        <taxon>Eukaryota</taxon>
        <taxon>Metazoa</taxon>
        <taxon>Ecdysozoa</taxon>
        <taxon>Arthropoda</taxon>
        <taxon>Chelicerata</taxon>
        <taxon>Arachnida</taxon>
        <taxon>Acari</taxon>
        <taxon>Parasitiformes</taxon>
        <taxon>Ixodida</taxon>
        <taxon>Ixodoidea</taxon>
        <taxon>Ixodidae</taxon>
        <taxon>Hyalomminae</taxon>
        <taxon>Hyalomma</taxon>
    </lineage>
</organism>
<sequence length="205" mass="22133">MGNGMNKVLPGVYIGNFRDSKDPEQLQANNITHIISIHDTARKLHEPCRYPSWQAGYAGGLPIFSCVAQSSSRALLHLVTSLLRFLQPAVPGHLCGGFAPASSPANTMSQPGLRCSRAFALGGWSFHSSSGPRPERGRSGSRSRLSAVSAGHSCQCTTRQPRWLLHANRSHASHVPGSLLLLSDELQAGWQHQLCSPPPPLLRDC</sequence>
<name>A0ACB7TLH1_HYAAI</name>
<keyword evidence="2" id="KW-1185">Reference proteome</keyword>
<proteinExistence type="predicted"/>
<evidence type="ECO:0000313" key="1">
    <source>
        <dbReference type="EMBL" id="KAH6947655.1"/>
    </source>
</evidence>
<protein>
    <submittedName>
        <fullName evidence="1">Uncharacterized protein</fullName>
    </submittedName>
</protein>
<comment type="caution">
    <text evidence="1">The sequence shown here is derived from an EMBL/GenBank/DDBJ whole genome shotgun (WGS) entry which is preliminary data.</text>
</comment>
<accession>A0ACB7TLH1</accession>
<reference evidence="1" key="1">
    <citation type="submission" date="2020-05" db="EMBL/GenBank/DDBJ databases">
        <title>Large-scale comparative analyses of tick genomes elucidate their genetic diversity and vector capacities.</title>
        <authorList>
            <person name="Jia N."/>
            <person name="Wang J."/>
            <person name="Shi W."/>
            <person name="Du L."/>
            <person name="Sun Y."/>
            <person name="Zhan W."/>
            <person name="Jiang J."/>
            <person name="Wang Q."/>
            <person name="Zhang B."/>
            <person name="Ji P."/>
            <person name="Sakyi L.B."/>
            <person name="Cui X."/>
            <person name="Yuan T."/>
            <person name="Jiang B."/>
            <person name="Yang W."/>
            <person name="Lam T.T.-Y."/>
            <person name="Chang Q."/>
            <person name="Ding S."/>
            <person name="Wang X."/>
            <person name="Zhu J."/>
            <person name="Ruan X."/>
            <person name="Zhao L."/>
            <person name="Wei J."/>
            <person name="Que T."/>
            <person name="Du C."/>
            <person name="Cheng J."/>
            <person name="Dai P."/>
            <person name="Han X."/>
            <person name="Huang E."/>
            <person name="Gao Y."/>
            <person name="Liu J."/>
            <person name="Shao H."/>
            <person name="Ye R."/>
            <person name="Li L."/>
            <person name="Wei W."/>
            <person name="Wang X."/>
            <person name="Wang C."/>
            <person name="Yang T."/>
            <person name="Huo Q."/>
            <person name="Li W."/>
            <person name="Guo W."/>
            <person name="Chen H."/>
            <person name="Zhou L."/>
            <person name="Ni X."/>
            <person name="Tian J."/>
            <person name="Zhou Y."/>
            <person name="Sheng Y."/>
            <person name="Liu T."/>
            <person name="Pan Y."/>
            <person name="Xia L."/>
            <person name="Li J."/>
            <person name="Zhao F."/>
            <person name="Cao W."/>
        </authorList>
    </citation>
    <scope>NUCLEOTIDE SEQUENCE</scope>
    <source>
        <strain evidence="1">Hyas-2018</strain>
    </source>
</reference>
<dbReference type="Proteomes" id="UP000821845">
    <property type="component" value="Chromosome 1"/>
</dbReference>
<gene>
    <name evidence="1" type="ORF">HPB50_020547</name>
</gene>
<dbReference type="EMBL" id="CM023481">
    <property type="protein sequence ID" value="KAH6947655.1"/>
    <property type="molecule type" value="Genomic_DNA"/>
</dbReference>